<proteinExistence type="predicted"/>
<evidence type="ECO:0000313" key="2">
    <source>
        <dbReference type="Proteomes" id="UP000735302"/>
    </source>
</evidence>
<dbReference type="EMBL" id="BLXT01007274">
    <property type="protein sequence ID" value="GFO37580.1"/>
    <property type="molecule type" value="Genomic_DNA"/>
</dbReference>
<dbReference type="PANTHER" id="PTHR37984">
    <property type="entry name" value="PROTEIN CBG26694"/>
    <property type="match status" value="1"/>
</dbReference>
<dbReference type="Proteomes" id="UP000735302">
    <property type="component" value="Unassembled WGS sequence"/>
</dbReference>
<gene>
    <name evidence="1" type="ORF">PoB_006408500</name>
</gene>
<dbReference type="InterPro" id="IPR043502">
    <property type="entry name" value="DNA/RNA_pol_sf"/>
</dbReference>
<comment type="caution">
    <text evidence="1">The sequence shown here is derived from an EMBL/GenBank/DDBJ whole genome shotgun (WGS) entry which is preliminary data.</text>
</comment>
<dbReference type="Gene3D" id="3.30.70.270">
    <property type="match status" value="1"/>
</dbReference>
<sequence>MDQILQGLKGVQCNQDDMIITGKDDHEHIRAVLFRLHFHGLKANLETCQFLRDEVIFCGIKIYKEGLHKTSDKIAPFVNAPIPNDKSQLRSFMALVNYYHKHKHRKPN</sequence>
<evidence type="ECO:0000313" key="1">
    <source>
        <dbReference type="EMBL" id="GFO37580.1"/>
    </source>
</evidence>
<organism evidence="1 2">
    <name type="scientific">Plakobranchus ocellatus</name>
    <dbReference type="NCBI Taxonomy" id="259542"/>
    <lineage>
        <taxon>Eukaryota</taxon>
        <taxon>Metazoa</taxon>
        <taxon>Spiralia</taxon>
        <taxon>Lophotrochozoa</taxon>
        <taxon>Mollusca</taxon>
        <taxon>Gastropoda</taxon>
        <taxon>Heterobranchia</taxon>
        <taxon>Euthyneura</taxon>
        <taxon>Panpulmonata</taxon>
        <taxon>Sacoglossa</taxon>
        <taxon>Placobranchoidea</taxon>
        <taxon>Plakobranchidae</taxon>
        <taxon>Plakobranchus</taxon>
    </lineage>
</organism>
<protein>
    <submittedName>
        <fullName evidence="1">Pol polyprotein</fullName>
    </submittedName>
</protein>
<dbReference type="InterPro" id="IPR043128">
    <property type="entry name" value="Rev_trsase/Diguanyl_cyclase"/>
</dbReference>
<dbReference type="PANTHER" id="PTHR37984:SF10">
    <property type="entry name" value="RIBONUCLEASE H"/>
    <property type="match status" value="1"/>
</dbReference>
<accession>A0AAV4D0I9</accession>
<name>A0AAV4D0I9_9GAST</name>
<dbReference type="InterPro" id="IPR050951">
    <property type="entry name" value="Retrovirus_Pol_polyprotein"/>
</dbReference>
<reference evidence="1 2" key="1">
    <citation type="journal article" date="2021" name="Elife">
        <title>Chloroplast acquisition without the gene transfer in kleptoplastic sea slugs, Plakobranchus ocellatus.</title>
        <authorList>
            <person name="Maeda T."/>
            <person name="Takahashi S."/>
            <person name="Yoshida T."/>
            <person name="Shimamura S."/>
            <person name="Takaki Y."/>
            <person name="Nagai Y."/>
            <person name="Toyoda A."/>
            <person name="Suzuki Y."/>
            <person name="Arimoto A."/>
            <person name="Ishii H."/>
            <person name="Satoh N."/>
            <person name="Nishiyama T."/>
            <person name="Hasebe M."/>
            <person name="Maruyama T."/>
            <person name="Minagawa J."/>
            <person name="Obokata J."/>
            <person name="Shigenobu S."/>
        </authorList>
    </citation>
    <scope>NUCLEOTIDE SEQUENCE [LARGE SCALE GENOMIC DNA]</scope>
</reference>
<dbReference type="AlphaFoldDB" id="A0AAV4D0I9"/>
<keyword evidence="2" id="KW-1185">Reference proteome</keyword>
<dbReference type="SUPFAM" id="SSF56672">
    <property type="entry name" value="DNA/RNA polymerases"/>
    <property type="match status" value="1"/>
</dbReference>